<dbReference type="eggNOG" id="ENOG50335PM">
    <property type="taxonomic scope" value="Bacteria"/>
</dbReference>
<keyword evidence="1" id="KW-0732">Signal</keyword>
<dbReference type="Proteomes" id="UP000008718">
    <property type="component" value="Chromosome"/>
</dbReference>
<proteinExistence type="predicted"/>
<dbReference type="AlphaFoldDB" id="E4T3P9"/>
<protein>
    <submittedName>
        <fullName evidence="2">Uncharacterized protein</fullName>
    </submittedName>
</protein>
<dbReference type="EMBL" id="CP002345">
    <property type="protein sequence ID" value="ADQ79343.1"/>
    <property type="molecule type" value="Genomic_DNA"/>
</dbReference>
<feature type="signal peptide" evidence="1">
    <location>
        <begin position="1"/>
        <end position="18"/>
    </location>
</feature>
<dbReference type="RefSeq" id="WP_013444712.1">
    <property type="nucleotide sequence ID" value="NC_014734.1"/>
</dbReference>
<dbReference type="OrthoDB" id="1173423at2"/>
<accession>E4T3P9</accession>
<sequence>MNKLFCILALLFTVTVYGQTNDEVLTNASIYSLCQKGLSPSIIISKIKTSKTNFDVSIATLIKMKDDKIPDEIASAMVDASGNKENVTGDINDPNATHESGLYYLMVNDGKTEMKPVEPTVCSQTKMGSGIMTQLTYGIAKTKFKSTLDGSMARLQIFEAKPVFYFYFEKGQSLNDATSSWFSSSSSPNEFILVKLDVKKKNREFVIGSVNAYSGVSMGVDDKLRIRFDVEKLKSGVYKVTPKDSLEPGEYCFMSAGNSTTSTGTGGKVFDFGIKD</sequence>
<reference evidence="2 3" key="2">
    <citation type="journal article" date="2011" name="Stand. Genomic Sci.">
        <title>Complete genome sequence of Paludibacter propionicigenes type strain (WB4).</title>
        <authorList>
            <person name="Gronow S."/>
            <person name="Munk C."/>
            <person name="Lapidus A."/>
            <person name="Nolan M."/>
            <person name="Lucas S."/>
            <person name="Hammon N."/>
            <person name="Deshpande S."/>
            <person name="Cheng J.F."/>
            <person name="Tapia R."/>
            <person name="Han C."/>
            <person name="Goodwin L."/>
            <person name="Pitluck S."/>
            <person name="Liolios K."/>
            <person name="Ivanova N."/>
            <person name="Mavromatis K."/>
            <person name="Mikhailova N."/>
            <person name="Pati A."/>
            <person name="Chen A."/>
            <person name="Palaniappan K."/>
            <person name="Land M."/>
            <person name="Hauser L."/>
            <person name="Chang Y.J."/>
            <person name="Jeffries C.D."/>
            <person name="Brambilla E."/>
            <person name="Rohde M."/>
            <person name="Goker M."/>
            <person name="Detter J.C."/>
            <person name="Woyke T."/>
            <person name="Bristow J."/>
            <person name="Eisen J.A."/>
            <person name="Markowitz V."/>
            <person name="Hugenholtz P."/>
            <person name="Kyrpides N.C."/>
            <person name="Klenk H.P."/>
        </authorList>
    </citation>
    <scope>NUCLEOTIDE SEQUENCE [LARGE SCALE GENOMIC DNA]</scope>
    <source>
        <strain evidence="3">DSM 17365 / JCM 13257 / WB4</strain>
    </source>
</reference>
<feature type="chain" id="PRO_5003186833" evidence="1">
    <location>
        <begin position="19"/>
        <end position="276"/>
    </location>
</feature>
<name>E4T3P9_PALPW</name>
<evidence type="ECO:0000313" key="3">
    <source>
        <dbReference type="Proteomes" id="UP000008718"/>
    </source>
</evidence>
<dbReference type="HOGENOM" id="CLU_966285_0_0_10"/>
<evidence type="ECO:0000256" key="1">
    <source>
        <dbReference type="SAM" id="SignalP"/>
    </source>
</evidence>
<reference key="1">
    <citation type="submission" date="2010-11" db="EMBL/GenBank/DDBJ databases">
        <title>The complete genome of Paludibacter propionicigenes DSM 17365.</title>
        <authorList>
            <consortium name="US DOE Joint Genome Institute (JGI-PGF)"/>
            <person name="Lucas S."/>
            <person name="Copeland A."/>
            <person name="Lapidus A."/>
            <person name="Bruce D."/>
            <person name="Goodwin L."/>
            <person name="Pitluck S."/>
            <person name="Kyrpides N."/>
            <person name="Mavromatis K."/>
            <person name="Ivanova N."/>
            <person name="Munk A.C."/>
            <person name="Brettin T."/>
            <person name="Detter J.C."/>
            <person name="Han C."/>
            <person name="Tapia R."/>
            <person name="Land M."/>
            <person name="Hauser L."/>
            <person name="Markowitz V."/>
            <person name="Cheng J.-F."/>
            <person name="Hugenholtz P."/>
            <person name="Woyke T."/>
            <person name="Wu D."/>
            <person name="Gronow S."/>
            <person name="Wellnitz S."/>
            <person name="Brambilla E."/>
            <person name="Klenk H.-P."/>
            <person name="Eisen J.A."/>
        </authorList>
    </citation>
    <scope>NUCLEOTIDE SEQUENCE</scope>
    <source>
        <strain>WB4</strain>
    </source>
</reference>
<organism evidence="2 3">
    <name type="scientific">Paludibacter propionicigenes (strain DSM 17365 / JCM 13257 / WB4)</name>
    <dbReference type="NCBI Taxonomy" id="694427"/>
    <lineage>
        <taxon>Bacteria</taxon>
        <taxon>Pseudomonadati</taxon>
        <taxon>Bacteroidota</taxon>
        <taxon>Bacteroidia</taxon>
        <taxon>Bacteroidales</taxon>
        <taxon>Paludibacteraceae</taxon>
        <taxon>Paludibacter</taxon>
    </lineage>
</organism>
<dbReference type="KEGG" id="ppn:Palpr_1196"/>
<keyword evidence="3" id="KW-1185">Reference proteome</keyword>
<gene>
    <name evidence="2" type="ordered locus">Palpr_1196</name>
</gene>
<evidence type="ECO:0000313" key="2">
    <source>
        <dbReference type="EMBL" id="ADQ79343.1"/>
    </source>
</evidence>